<accession>A0A4C1XFB9</accession>
<evidence type="ECO:0000313" key="3">
    <source>
        <dbReference type="Proteomes" id="UP000299102"/>
    </source>
</evidence>
<evidence type="ECO:0000256" key="1">
    <source>
        <dbReference type="SAM" id="MobiDB-lite"/>
    </source>
</evidence>
<protein>
    <submittedName>
        <fullName evidence="2">Uncharacterized protein</fullName>
    </submittedName>
</protein>
<feature type="region of interest" description="Disordered" evidence="1">
    <location>
        <begin position="90"/>
        <end position="110"/>
    </location>
</feature>
<keyword evidence="3" id="KW-1185">Reference proteome</keyword>
<organism evidence="2 3">
    <name type="scientific">Eumeta variegata</name>
    <name type="common">Bagworm moth</name>
    <name type="synonym">Eumeta japonica</name>
    <dbReference type="NCBI Taxonomy" id="151549"/>
    <lineage>
        <taxon>Eukaryota</taxon>
        <taxon>Metazoa</taxon>
        <taxon>Ecdysozoa</taxon>
        <taxon>Arthropoda</taxon>
        <taxon>Hexapoda</taxon>
        <taxon>Insecta</taxon>
        <taxon>Pterygota</taxon>
        <taxon>Neoptera</taxon>
        <taxon>Endopterygota</taxon>
        <taxon>Lepidoptera</taxon>
        <taxon>Glossata</taxon>
        <taxon>Ditrysia</taxon>
        <taxon>Tineoidea</taxon>
        <taxon>Psychidae</taxon>
        <taxon>Oiketicinae</taxon>
        <taxon>Eumeta</taxon>
    </lineage>
</organism>
<dbReference type="EMBL" id="BGZK01000825">
    <property type="protein sequence ID" value="GBP61873.1"/>
    <property type="molecule type" value="Genomic_DNA"/>
</dbReference>
<reference evidence="2 3" key="1">
    <citation type="journal article" date="2019" name="Commun. Biol.">
        <title>The bagworm genome reveals a unique fibroin gene that provides high tensile strength.</title>
        <authorList>
            <person name="Kono N."/>
            <person name="Nakamura H."/>
            <person name="Ohtoshi R."/>
            <person name="Tomita M."/>
            <person name="Numata K."/>
            <person name="Arakawa K."/>
        </authorList>
    </citation>
    <scope>NUCLEOTIDE SEQUENCE [LARGE SCALE GENOMIC DNA]</scope>
</reference>
<gene>
    <name evidence="2" type="ORF">EVAR_97962_1</name>
</gene>
<dbReference type="AlphaFoldDB" id="A0A4C1XFB9"/>
<dbReference type="Proteomes" id="UP000299102">
    <property type="component" value="Unassembled WGS sequence"/>
</dbReference>
<proteinExistence type="predicted"/>
<evidence type="ECO:0000313" key="2">
    <source>
        <dbReference type="EMBL" id="GBP61873.1"/>
    </source>
</evidence>
<sequence length="166" mass="17901">MFNNIYWAGGSAASTSSRRLSHKVLTLHCIKGVASESTFKSLFPDVLFVSMTMAVSSHQRARDPACRAEVCRPSIYFKLRDDLSHQNHRHAQGKVLSVEGPSTVSSGDLSKADPVGAVVSDILVSAIGLRPSPAPATRSYPRECWRSTGTLGGRWAETQSIIASSI</sequence>
<comment type="caution">
    <text evidence="2">The sequence shown here is derived from an EMBL/GenBank/DDBJ whole genome shotgun (WGS) entry which is preliminary data.</text>
</comment>
<name>A0A4C1XFB9_EUMVA</name>